<proteinExistence type="predicted"/>
<accession>A0ABR4PA60</accession>
<dbReference type="PROSITE" id="PS50102">
    <property type="entry name" value="RRM"/>
    <property type="match status" value="2"/>
</dbReference>
<feature type="compositionally biased region" description="Polar residues" evidence="2">
    <location>
        <begin position="480"/>
        <end position="497"/>
    </location>
</feature>
<comment type="caution">
    <text evidence="4">The sequence shown here is derived from an EMBL/GenBank/DDBJ whole genome shotgun (WGS) entry which is preliminary data.</text>
</comment>
<sequence>MSPNTPFHEKGVKSYPDFSDTSMSSMATERSGSAPISEPSPLSTYGNTDKAFAITSGDDESDDSSQDGGVYIGKMGGLTLSSNDHDRVFANTSTPAPAKDAFNKSLGRGSSSDTDRYVSPFVRAGLSRRDDPFKASSSSGSTISDKKSLMMSKGWRSGASASSTDGAVGHLKSAGGGRAFSILSHDDGETTASTKSDFPSFQVTGKNAQAIYSPGQCIFVANLSQQKKDAQLEAGVIQIFRQYGTVFVKVRRDGSNMPFAFCQYTTQEDAERALQDGRGRMLFGRDIRTERAKAHRVYFMDCSYGILTIEKALDKLKPFGKVDQCFIASIAERKSLGIEEKGVIVHFELYENGIDAQTHFRHHDRYRLRSVATLSASTTRVDRSDLQAQAYIDSYERDRRTIHIASLPVGVSEAELGEHCGNFGRVSSVTVVNNPSKIPGHGRYVWGFVEFATFESAQNARHEMNETCWKGNILRVSERNSGLQVRSSQGPSHSTPSRTTTARAAENIPQIQLDKKEEAHAVPSQQTATQASQPLNQGHMTSVPSHVQALAAYVQSNQPLASSYTHFWEYQQYQWYWERAYAHFMAHMYSQPYGSYAPASGQPAVADSVTQGSTPLQSSQDNYHAVQPTYTLYNQQPSNAYPGQGLGAAIEADEDGSHTPTVTEHFHATQ</sequence>
<feature type="region of interest" description="Disordered" evidence="2">
    <location>
        <begin position="642"/>
        <end position="670"/>
    </location>
</feature>
<feature type="region of interest" description="Disordered" evidence="2">
    <location>
        <begin position="1"/>
        <end position="113"/>
    </location>
</feature>
<dbReference type="Pfam" id="PF00076">
    <property type="entry name" value="RRM_1"/>
    <property type="match status" value="2"/>
</dbReference>
<dbReference type="PANTHER" id="PTHR15241:SF304">
    <property type="entry name" value="RRM DOMAIN-CONTAINING PROTEIN"/>
    <property type="match status" value="1"/>
</dbReference>
<evidence type="ECO:0000256" key="2">
    <source>
        <dbReference type="SAM" id="MobiDB-lite"/>
    </source>
</evidence>
<protein>
    <submittedName>
        <fullName evidence="4">RNA recognition domain-containing protein</fullName>
    </submittedName>
</protein>
<feature type="compositionally biased region" description="Polar residues" evidence="2">
    <location>
        <begin position="523"/>
        <end position="539"/>
    </location>
</feature>
<dbReference type="SMART" id="SM00360">
    <property type="entry name" value="RRM"/>
    <property type="match status" value="2"/>
</dbReference>
<evidence type="ECO:0000313" key="4">
    <source>
        <dbReference type="EMBL" id="KAL3420180.1"/>
    </source>
</evidence>
<dbReference type="InterPro" id="IPR035979">
    <property type="entry name" value="RBD_domain_sf"/>
</dbReference>
<feature type="compositionally biased region" description="Low complexity" evidence="2">
    <location>
        <begin position="134"/>
        <end position="143"/>
    </location>
</feature>
<dbReference type="SUPFAM" id="SSF54928">
    <property type="entry name" value="RNA-binding domain, RBD"/>
    <property type="match status" value="2"/>
</dbReference>
<feature type="compositionally biased region" description="Polar residues" evidence="2">
    <location>
        <begin position="608"/>
        <end position="621"/>
    </location>
</feature>
<dbReference type="InterPro" id="IPR000504">
    <property type="entry name" value="RRM_dom"/>
</dbReference>
<feature type="region of interest" description="Disordered" evidence="2">
    <location>
        <begin position="599"/>
        <end position="621"/>
    </location>
</feature>
<dbReference type="Gene3D" id="3.30.70.330">
    <property type="match status" value="2"/>
</dbReference>
<feature type="domain" description="RRM" evidence="3">
    <location>
        <begin position="216"/>
        <end position="294"/>
    </location>
</feature>
<feature type="region of interest" description="Disordered" evidence="2">
    <location>
        <begin position="517"/>
        <end position="539"/>
    </location>
</feature>
<keyword evidence="1" id="KW-0694">RNA-binding</keyword>
<feature type="region of interest" description="Disordered" evidence="2">
    <location>
        <begin position="128"/>
        <end position="149"/>
    </location>
</feature>
<dbReference type="EMBL" id="JBFCZG010000007">
    <property type="protein sequence ID" value="KAL3420180.1"/>
    <property type="molecule type" value="Genomic_DNA"/>
</dbReference>
<dbReference type="InterPro" id="IPR012677">
    <property type="entry name" value="Nucleotide-bd_a/b_plait_sf"/>
</dbReference>
<evidence type="ECO:0000256" key="1">
    <source>
        <dbReference type="PROSITE-ProRule" id="PRU00176"/>
    </source>
</evidence>
<evidence type="ECO:0000313" key="5">
    <source>
        <dbReference type="Proteomes" id="UP001629113"/>
    </source>
</evidence>
<name>A0ABR4PA60_9HELO</name>
<evidence type="ECO:0000259" key="3">
    <source>
        <dbReference type="PROSITE" id="PS50102"/>
    </source>
</evidence>
<reference evidence="4 5" key="1">
    <citation type="submission" date="2024-06" db="EMBL/GenBank/DDBJ databases">
        <title>Complete genome of Phlyctema vagabunda strain 19-DSS-EL-015.</title>
        <authorList>
            <person name="Fiorenzani C."/>
        </authorList>
    </citation>
    <scope>NUCLEOTIDE SEQUENCE [LARGE SCALE GENOMIC DNA]</scope>
    <source>
        <strain evidence="4 5">19-DSS-EL-015</strain>
    </source>
</reference>
<organism evidence="4 5">
    <name type="scientific">Phlyctema vagabunda</name>
    <dbReference type="NCBI Taxonomy" id="108571"/>
    <lineage>
        <taxon>Eukaryota</taxon>
        <taxon>Fungi</taxon>
        <taxon>Dikarya</taxon>
        <taxon>Ascomycota</taxon>
        <taxon>Pezizomycotina</taxon>
        <taxon>Leotiomycetes</taxon>
        <taxon>Helotiales</taxon>
        <taxon>Dermateaceae</taxon>
        <taxon>Phlyctema</taxon>
    </lineage>
</organism>
<feature type="domain" description="RRM" evidence="3">
    <location>
        <begin position="400"/>
        <end position="481"/>
    </location>
</feature>
<gene>
    <name evidence="4" type="ORF">PVAG01_08679</name>
</gene>
<keyword evidence="5" id="KW-1185">Reference proteome</keyword>
<dbReference type="PANTHER" id="PTHR15241">
    <property type="entry name" value="TRANSFORMER-2-RELATED"/>
    <property type="match status" value="1"/>
</dbReference>
<dbReference type="Proteomes" id="UP001629113">
    <property type="component" value="Unassembled WGS sequence"/>
</dbReference>
<dbReference type="CDD" id="cd00590">
    <property type="entry name" value="RRM_SF"/>
    <property type="match status" value="1"/>
</dbReference>
<feature type="compositionally biased region" description="Polar residues" evidence="2">
    <location>
        <begin position="19"/>
        <end position="31"/>
    </location>
</feature>
<feature type="region of interest" description="Disordered" evidence="2">
    <location>
        <begin position="480"/>
        <end position="504"/>
    </location>
</feature>